<comment type="caution">
    <text evidence="2">The sequence shown here is derived from an EMBL/GenBank/DDBJ whole genome shotgun (WGS) entry which is preliminary data.</text>
</comment>
<reference evidence="2 3" key="1">
    <citation type="journal article" date="2019" name="Genome Biol. Evol.">
        <title>Day and night: Metabolic profiles and evolutionary relationships of six axenic non-marine cyanobacteria.</title>
        <authorList>
            <person name="Will S.E."/>
            <person name="Henke P."/>
            <person name="Boedeker C."/>
            <person name="Huang S."/>
            <person name="Brinkmann H."/>
            <person name="Rohde M."/>
            <person name="Jarek M."/>
            <person name="Friedl T."/>
            <person name="Seufert S."/>
            <person name="Schumacher M."/>
            <person name="Overmann J."/>
            <person name="Neumann-Schaal M."/>
            <person name="Petersen J."/>
        </authorList>
    </citation>
    <scope>NUCLEOTIDE SEQUENCE [LARGE SCALE GENOMIC DNA]</scope>
    <source>
        <strain evidence="2 3">PCC 6912</strain>
    </source>
</reference>
<feature type="domain" description="Chaperone protein CcmS" evidence="1">
    <location>
        <begin position="3"/>
        <end position="139"/>
    </location>
</feature>
<proteinExistence type="predicted"/>
<accession>A0A3S1AL24</accession>
<sequence>MIFGTTQPESPENKWRRQLDQFIKTHQQELAALAWGLWLENGDSKGTIGIDLQPKPHFVYCPQEAVENLNLKVENRLQEILGIVAHYQPEMEVVMIAIGKDQIKLIHFESQPAPPVCFEQVGKDVDSLLEMLEQRLSEQLQG</sequence>
<dbReference type="OrthoDB" id="454938at2"/>
<dbReference type="EMBL" id="RSCJ01000007">
    <property type="protein sequence ID" value="RUR83455.1"/>
    <property type="molecule type" value="Genomic_DNA"/>
</dbReference>
<evidence type="ECO:0000259" key="1">
    <source>
        <dbReference type="Pfam" id="PF26619"/>
    </source>
</evidence>
<gene>
    <name evidence="2" type="ORF">PCC6912_22880</name>
</gene>
<dbReference type="AlphaFoldDB" id="A0A3S1AL24"/>
<evidence type="ECO:0000313" key="3">
    <source>
        <dbReference type="Proteomes" id="UP000268857"/>
    </source>
</evidence>
<dbReference type="Pfam" id="PF26619">
    <property type="entry name" value="CcmS"/>
    <property type="match status" value="1"/>
</dbReference>
<dbReference type="STRING" id="211165.GCA_000317285_04830"/>
<dbReference type="RefSeq" id="WP_016874609.1">
    <property type="nucleotide sequence ID" value="NZ_AJLN01000116.1"/>
</dbReference>
<dbReference type="InterPro" id="IPR058587">
    <property type="entry name" value="CcmS"/>
</dbReference>
<protein>
    <recommendedName>
        <fullName evidence="1">Chaperone protein CcmS domain-containing protein</fullName>
    </recommendedName>
</protein>
<dbReference type="Proteomes" id="UP000268857">
    <property type="component" value="Unassembled WGS sequence"/>
</dbReference>
<organism evidence="2 3">
    <name type="scientific">Chlorogloeopsis fritschii PCC 6912</name>
    <dbReference type="NCBI Taxonomy" id="211165"/>
    <lineage>
        <taxon>Bacteria</taxon>
        <taxon>Bacillati</taxon>
        <taxon>Cyanobacteriota</taxon>
        <taxon>Cyanophyceae</taxon>
        <taxon>Nostocales</taxon>
        <taxon>Chlorogloeopsidaceae</taxon>
        <taxon>Chlorogloeopsis</taxon>
    </lineage>
</organism>
<keyword evidence="3" id="KW-1185">Reference proteome</keyword>
<evidence type="ECO:0000313" key="2">
    <source>
        <dbReference type="EMBL" id="RUR83455.1"/>
    </source>
</evidence>
<name>A0A3S1AL24_CHLFR</name>